<dbReference type="PANTHER" id="PTHR45639:SF3">
    <property type="entry name" value="HYPOXIA UP-REGULATED PROTEIN 1"/>
    <property type="match status" value="1"/>
</dbReference>
<dbReference type="Proteomes" id="UP000789739">
    <property type="component" value="Unassembled WGS sequence"/>
</dbReference>
<dbReference type="PANTHER" id="PTHR45639">
    <property type="entry name" value="HSC70CB, ISOFORM G-RELATED"/>
    <property type="match status" value="1"/>
</dbReference>
<gene>
    <name evidence="7" type="ORF">PBRASI_LOCUS1352</name>
</gene>
<keyword evidence="5" id="KW-0175">Coiled coil</keyword>
<dbReference type="CDD" id="cd10230">
    <property type="entry name" value="ASKHA_NBD_HSP70_HYOU1"/>
    <property type="match status" value="1"/>
</dbReference>
<protein>
    <submittedName>
        <fullName evidence="7">308_t:CDS:1</fullName>
    </submittedName>
</protein>
<dbReference type="FunFam" id="3.90.640.10:FF:000004">
    <property type="entry name" value="Heat shock 70 kDa protein 4"/>
    <property type="match status" value="1"/>
</dbReference>
<sequence>MAIDYGTDWFKVALIRPQHPFEIVLNNDSKRKTPSILTVRGDVRSYGLDSYALGLRYPLNTYFSLKKVIGKTFDDEDAKQYREMFGNKMIADPIRNTVAFQHNDTIVFSVEELIAMQFSRAKAQAENIAGETIKDVVITIPPFFNQFERRAILDAADLADLNVLGLIHDETAVALNYISTRAKSLTEQPQYYIYYDMGAGNTVASLISFKRAVVKDTGRFNKTVVDLEVKSIGYDRTFGGQAFDMRLRKYLATEFEKAYQDKLTTSVFSSPRAMVKLLKEANRVKKILSANKATVASVENLHENHDFRIRITREEFESLVEDLLDRVNQPIEIALSKAQMTLADIQSVILVGGGVRIPAVRNALKNAVGEDKIANSVNGDEAAALGAIFLAASYQSGFRGQEVRIKDVTPYAIEVDYLSEPKEIPDALAYQALTVRSSTTVRPPQSKAFHQLLFKDLSSLNVRKLMNFKRTSDFDFTVKYSQAPDSETNVNPAEIALAKISGLAEAITQFKDVNADKRKVRVGIQLSDSGLVTVGEAVAEVEVEPSLTDKFKSFFGIHSNDTDETVKEVPNPEEGANDSNDTTENSTASSNTSEAQEAAQTKLESISLKVDVEYIGIPPMGEDEKQSIITRLRLMDKADELRRTREEARNNLEAFTYSLQNFLYDDVVIQVSNDEQRNELGAKLSRISDWLYEDGETAPTEELKSRLADLQALEKPIAMRRTELLERPKVVEFVKGLIKAARDLVTKITDLSADERYHTDEELQELIQLCDSTEEHLNHRLAKQSEIPTWDEPIITVAEIKYMQHDVERGIKALLEKKPPTKPKAQTTTTASPDEDSSKESESSSATQEETVPTETQSSPAPDPHEEL</sequence>
<dbReference type="InterPro" id="IPR043129">
    <property type="entry name" value="ATPase_NBD"/>
</dbReference>
<evidence type="ECO:0000256" key="3">
    <source>
        <dbReference type="ARBA" id="ARBA00022840"/>
    </source>
</evidence>
<dbReference type="Gene3D" id="2.60.34.10">
    <property type="entry name" value="Substrate Binding Domain Of DNAk, Chain A, domain 1"/>
    <property type="match status" value="1"/>
</dbReference>
<reference evidence="7" key="1">
    <citation type="submission" date="2021-06" db="EMBL/GenBank/DDBJ databases">
        <authorList>
            <person name="Kallberg Y."/>
            <person name="Tangrot J."/>
            <person name="Rosling A."/>
        </authorList>
    </citation>
    <scope>NUCLEOTIDE SEQUENCE</scope>
    <source>
        <strain evidence="7">BR232B</strain>
    </source>
</reference>
<dbReference type="FunFam" id="1.20.1270.10:FF:000002">
    <property type="entry name" value="Heat shock 70 kDa protein 4"/>
    <property type="match status" value="1"/>
</dbReference>
<keyword evidence="8" id="KW-1185">Reference proteome</keyword>
<feature type="compositionally biased region" description="Low complexity" evidence="6">
    <location>
        <begin position="577"/>
        <end position="600"/>
    </location>
</feature>
<dbReference type="EMBL" id="CAJVPI010000085">
    <property type="protein sequence ID" value="CAG8476538.1"/>
    <property type="molecule type" value="Genomic_DNA"/>
</dbReference>
<proteinExistence type="predicted"/>
<comment type="caution">
    <text evidence="7">The sequence shown here is derived from an EMBL/GenBank/DDBJ whole genome shotgun (WGS) entry which is preliminary data.</text>
</comment>
<dbReference type="GO" id="GO:0005524">
    <property type="term" value="F:ATP binding"/>
    <property type="evidence" value="ECO:0007669"/>
    <property type="project" value="UniProtKB-KW"/>
</dbReference>
<evidence type="ECO:0000313" key="8">
    <source>
        <dbReference type="Proteomes" id="UP000789739"/>
    </source>
</evidence>
<dbReference type="PRINTS" id="PR00301">
    <property type="entry name" value="HEATSHOCK70"/>
</dbReference>
<dbReference type="OrthoDB" id="10262720at2759"/>
<evidence type="ECO:0000256" key="4">
    <source>
        <dbReference type="ARBA" id="ARBA00023186"/>
    </source>
</evidence>
<dbReference type="InterPro" id="IPR013126">
    <property type="entry name" value="Hsp_70_fam"/>
</dbReference>
<dbReference type="SUPFAM" id="SSF100934">
    <property type="entry name" value="Heat shock protein 70kD (HSP70), C-terminal subdomain"/>
    <property type="match status" value="1"/>
</dbReference>
<feature type="region of interest" description="Disordered" evidence="6">
    <location>
        <begin position="562"/>
        <end position="600"/>
    </location>
</feature>
<accession>A0A9N8Z8K0</accession>
<dbReference type="AlphaFoldDB" id="A0A9N8Z8K0"/>
<evidence type="ECO:0000256" key="1">
    <source>
        <dbReference type="ARBA" id="ARBA00022741"/>
    </source>
</evidence>
<feature type="region of interest" description="Disordered" evidence="6">
    <location>
        <begin position="814"/>
        <end position="868"/>
    </location>
</feature>
<dbReference type="GO" id="GO:0030968">
    <property type="term" value="P:endoplasmic reticulum unfolded protein response"/>
    <property type="evidence" value="ECO:0007669"/>
    <property type="project" value="TreeGrafter"/>
</dbReference>
<dbReference type="SUPFAM" id="SSF53067">
    <property type="entry name" value="Actin-like ATPase domain"/>
    <property type="match status" value="2"/>
</dbReference>
<keyword evidence="4" id="KW-0143">Chaperone</keyword>
<feature type="coiled-coil region" evidence="5">
    <location>
        <begin position="631"/>
        <end position="658"/>
    </location>
</feature>
<dbReference type="GO" id="GO:0140662">
    <property type="term" value="F:ATP-dependent protein folding chaperone"/>
    <property type="evidence" value="ECO:0007669"/>
    <property type="project" value="InterPro"/>
</dbReference>
<feature type="compositionally biased region" description="Low complexity" evidence="6">
    <location>
        <begin position="823"/>
        <end position="832"/>
    </location>
</feature>
<dbReference type="InterPro" id="IPR029047">
    <property type="entry name" value="HSP70_peptide-bd_sf"/>
</dbReference>
<dbReference type="Pfam" id="PF00012">
    <property type="entry name" value="HSP70"/>
    <property type="match status" value="1"/>
</dbReference>
<evidence type="ECO:0000313" key="7">
    <source>
        <dbReference type="EMBL" id="CAG8476538.1"/>
    </source>
</evidence>
<dbReference type="Gene3D" id="1.20.1270.10">
    <property type="match status" value="1"/>
</dbReference>
<keyword evidence="2" id="KW-0256">Endoplasmic reticulum</keyword>
<evidence type="ECO:0000256" key="2">
    <source>
        <dbReference type="ARBA" id="ARBA00022824"/>
    </source>
</evidence>
<dbReference type="Gene3D" id="3.90.640.10">
    <property type="entry name" value="Actin, Chain A, domain 4"/>
    <property type="match status" value="1"/>
</dbReference>
<evidence type="ECO:0000256" key="6">
    <source>
        <dbReference type="SAM" id="MobiDB-lite"/>
    </source>
</evidence>
<dbReference type="InterPro" id="IPR029048">
    <property type="entry name" value="HSP70_C_sf"/>
</dbReference>
<organism evidence="7 8">
    <name type="scientific">Paraglomus brasilianum</name>
    <dbReference type="NCBI Taxonomy" id="144538"/>
    <lineage>
        <taxon>Eukaryota</taxon>
        <taxon>Fungi</taxon>
        <taxon>Fungi incertae sedis</taxon>
        <taxon>Mucoromycota</taxon>
        <taxon>Glomeromycotina</taxon>
        <taxon>Glomeromycetes</taxon>
        <taxon>Paraglomerales</taxon>
        <taxon>Paraglomeraceae</taxon>
        <taxon>Paraglomus</taxon>
    </lineage>
</organism>
<evidence type="ECO:0000256" key="5">
    <source>
        <dbReference type="SAM" id="Coils"/>
    </source>
</evidence>
<dbReference type="GO" id="GO:0034663">
    <property type="term" value="C:endoplasmic reticulum chaperone complex"/>
    <property type="evidence" value="ECO:0007669"/>
    <property type="project" value="TreeGrafter"/>
</dbReference>
<keyword evidence="3" id="KW-0067">ATP-binding</keyword>
<dbReference type="Gene3D" id="3.30.30.30">
    <property type="match status" value="1"/>
</dbReference>
<name>A0A9N8Z8K0_9GLOM</name>
<dbReference type="Gene3D" id="3.30.420.40">
    <property type="match status" value="2"/>
</dbReference>
<keyword evidence="1" id="KW-0547">Nucleotide-binding</keyword>